<dbReference type="InterPro" id="IPR012675">
    <property type="entry name" value="Beta-grasp_dom_sf"/>
</dbReference>
<gene>
    <name evidence="1" type="ORF">AXF15_08925</name>
</gene>
<name>A0A109W667_9BACT</name>
<dbReference type="Proteomes" id="UP000063964">
    <property type="component" value="Chromosome"/>
</dbReference>
<organism evidence="1 2">
    <name type="scientific">Desulfomicrobium orale DSM 12838</name>
    <dbReference type="NCBI Taxonomy" id="888061"/>
    <lineage>
        <taxon>Bacteria</taxon>
        <taxon>Pseudomonadati</taxon>
        <taxon>Thermodesulfobacteriota</taxon>
        <taxon>Desulfovibrionia</taxon>
        <taxon>Desulfovibrionales</taxon>
        <taxon>Desulfomicrobiaceae</taxon>
        <taxon>Desulfomicrobium</taxon>
    </lineage>
</organism>
<dbReference type="SUPFAM" id="SSF54285">
    <property type="entry name" value="MoaD/ThiS"/>
    <property type="match status" value="1"/>
</dbReference>
<dbReference type="Pfam" id="PF02597">
    <property type="entry name" value="ThiS"/>
    <property type="match status" value="1"/>
</dbReference>
<dbReference type="Gene3D" id="3.10.20.30">
    <property type="match status" value="1"/>
</dbReference>
<reference evidence="2" key="1">
    <citation type="submission" date="2016-02" db="EMBL/GenBank/DDBJ databases">
        <authorList>
            <person name="Holder M.E."/>
            <person name="Ajami N.J."/>
            <person name="Petrosino J.F."/>
        </authorList>
    </citation>
    <scope>NUCLEOTIDE SEQUENCE [LARGE SCALE GENOMIC DNA]</scope>
    <source>
        <strain evidence="2">DSM 12838</strain>
    </source>
</reference>
<evidence type="ECO:0000313" key="2">
    <source>
        <dbReference type="Proteomes" id="UP000063964"/>
    </source>
</evidence>
<dbReference type="RefSeq" id="WP_066606247.1">
    <property type="nucleotide sequence ID" value="NZ_CP014230.1"/>
</dbReference>
<evidence type="ECO:0008006" key="3">
    <source>
        <dbReference type="Google" id="ProtNLM"/>
    </source>
</evidence>
<dbReference type="KEGG" id="doa:AXF15_08925"/>
<keyword evidence="2" id="KW-1185">Reference proteome</keyword>
<dbReference type="InterPro" id="IPR003749">
    <property type="entry name" value="ThiS/MoaD-like"/>
</dbReference>
<dbReference type="STRING" id="888061.AXF15_08925"/>
<proteinExistence type="predicted"/>
<accession>A0A109W667</accession>
<dbReference type="EMBL" id="CP014230">
    <property type="protein sequence ID" value="AMD93211.1"/>
    <property type="molecule type" value="Genomic_DNA"/>
</dbReference>
<sequence length="65" mass="7317">MITVRLEPENREVIVDRARTVLQLLRQVGRKPGRVLVIRDGQLLTPDLNLRDGDIVTVRDAGSRG</sequence>
<dbReference type="AlphaFoldDB" id="A0A109W667"/>
<dbReference type="InterPro" id="IPR016155">
    <property type="entry name" value="Mopterin_synth/thiamin_S_b"/>
</dbReference>
<protein>
    <recommendedName>
        <fullName evidence="3">Thiamine biosynthesis protein ThiS</fullName>
    </recommendedName>
</protein>
<evidence type="ECO:0000313" key="1">
    <source>
        <dbReference type="EMBL" id="AMD93211.1"/>
    </source>
</evidence>
<dbReference type="OrthoDB" id="5460212at2"/>